<sequence>MGLTVSELLISQFHIHHWKSNCIIHEDMNRYLFFFLFLLLNGIIWSCWAQDRGQCTAKEVSVKGKHLSFRTAFSGTTEDVSVFLKDGLLLYKNTKEPLRVFSIHQLNVVADLGSWGEYSSLFFLPYFSQSSQDSLLCYVSDQGIVYRLAKDGEAVKTNQRIYSWGYENGGNRVVLVHDFAQLNDSTWLFAGKSINGFSIFKTVNSGKNAQTEELIPLNAISTNKGWEPFVGNFTLSPDKRRAIYAYQFFNAFAIINLQENTVNIIKKEGREFNSNTLKVPDGIALNTNHYSCCHAGEKYIYMLYIGRDYKQVNADNAKKKTYVYIERYDWNGVLIQRIRLDRFGKQFCIDEKNGKIILVSKTAKTSKVSPFYIYDLPH</sequence>
<keyword evidence="2" id="KW-1185">Reference proteome</keyword>
<dbReference type="Pfam" id="PF15869">
    <property type="entry name" value="TolB_like"/>
    <property type="match status" value="1"/>
</dbReference>
<comment type="caution">
    <text evidence="1">The sequence shown here is derived from an EMBL/GenBank/DDBJ whole genome shotgun (WGS) entry which is preliminary data.</text>
</comment>
<dbReference type="AlphaFoldDB" id="A0A4R2EJY0"/>
<dbReference type="Proteomes" id="UP000294830">
    <property type="component" value="Unassembled WGS sequence"/>
</dbReference>
<gene>
    <name evidence="1" type="ORF">CLV25_10563</name>
</gene>
<protein>
    <submittedName>
        <fullName evidence="1">TolB-like protein</fullName>
    </submittedName>
</protein>
<evidence type="ECO:0000313" key="2">
    <source>
        <dbReference type="Proteomes" id="UP000294830"/>
    </source>
</evidence>
<name>A0A4R2EJY0_9BACT</name>
<organism evidence="1 2">
    <name type="scientific">Acetobacteroides hydrogenigenes</name>
    <dbReference type="NCBI Taxonomy" id="979970"/>
    <lineage>
        <taxon>Bacteria</taxon>
        <taxon>Pseudomonadati</taxon>
        <taxon>Bacteroidota</taxon>
        <taxon>Bacteroidia</taxon>
        <taxon>Bacteroidales</taxon>
        <taxon>Rikenellaceae</taxon>
        <taxon>Acetobacteroides</taxon>
    </lineage>
</organism>
<reference evidence="1 2" key="1">
    <citation type="submission" date="2019-03" db="EMBL/GenBank/DDBJ databases">
        <title>Genomic Encyclopedia of Archaeal and Bacterial Type Strains, Phase II (KMG-II): from individual species to whole genera.</title>
        <authorList>
            <person name="Goeker M."/>
        </authorList>
    </citation>
    <scope>NUCLEOTIDE SEQUENCE [LARGE SCALE GENOMIC DNA]</scope>
    <source>
        <strain evidence="1 2">RL-C</strain>
    </source>
</reference>
<dbReference type="OrthoDB" id="1047112at2"/>
<accession>A0A4R2EJY0</accession>
<dbReference type="EMBL" id="SLWB01000005">
    <property type="protein sequence ID" value="TCN68861.1"/>
    <property type="molecule type" value="Genomic_DNA"/>
</dbReference>
<proteinExistence type="predicted"/>
<evidence type="ECO:0000313" key="1">
    <source>
        <dbReference type="EMBL" id="TCN68861.1"/>
    </source>
</evidence>